<proteinExistence type="predicted"/>
<dbReference type="HOGENOM" id="CLU_107705_2_0_1"/>
<dbReference type="PANTHER" id="PTHR36576:SF1">
    <property type="entry name" value="UPF0654 PROTEIN C11D3.01C-RELATED"/>
    <property type="match status" value="1"/>
</dbReference>
<evidence type="ECO:0000256" key="1">
    <source>
        <dbReference type="SAM" id="MobiDB-lite"/>
    </source>
</evidence>
<sequence length="82" mass="8764">MSNPGNVARGLKAAISNPNNSEEAKQRASERLQELESSGELNSRQAHEDNVASGHKAAIRNPNVSEGAKEHSAQVLDEMGRS</sequence>
<evidence type="ECO:0000313" key="2">
    <source>
        <dbReference type="EMBL" id="CDO72338.1"/>
    </source>
</evidence>
<keyword evidence="3" id="KW-1185">Reference proteome</keyword>
<dbReference type="Proteomes" id="UP000029665">
    <property type="component" value="Unassembled WGS sequence"/>
</dbReference>
<dbReference type="OrthoDB" id="5419162at2759"/>
<reference evidence="2" key="1">
    <citation type="submission" date="2014-01" db="EMBL/GenBank/DDBJ databases">
        <title>The genome of the white-rot fungus Pycnoporus cinnabarinus: a basidiomycete model with a versatile arsenal for lignocellulosic biomass breakdown.</title>
        <authorList>
            <person name="Levasseur A."/>
            <person name="Lomascolo A."/>
            <person name="Ruiz-Duenas F.J."/>
            <person name="Uzan E."/>
            <person name="Piumi F."/>
            <person name="Kues U."/>
            <person name="Ram A.F.J."/>
            <person name="Murat C."/>
            <person name="Haon M."/>
            <person name="Benoit I."/>
            <person name="Arfi Y."/>
            <person name="Chevret D."/>
            <person name="Drula E."/>
            <person name="Kwon M.J."/>
            <person name="Gouret P."/>
            <person name="Lesage-Meessen L."/>
            <person name="Lombard V."/>
            <person name="Mariette J."/>
            <person name="Noirot C."/>
            <person name="Park J."/>
            <person name="Patyshakuliyeva A."/>
            <person name="Wieneger R.A.B."/>
            <person name="Wosten H.A.B."/>
            <person name="Martin F."/>
            <person name="Coutinho P.M."/>
            <person name="de Vries R."/>
            <person name="Martinez A.T."/>
            <person name="Klopp C."/>
            <person name="Pontarotti P."/>
            <person name="Henrissat B."/>
            <person name="Record E."/>
        </authorList>
    </citation>
    <scope>NUCLEOTIDE SEQUENCE [LARGE SCALE GENOMIC DNA]</scope>
    <source>
        <strain evidence="2">BRFM137</strain>
    </source>
</reference>
<dbReference type="InterPro" id="IPR052670">
    <property type="entry name" value="UPF0654_domain"/>
</dbReference>
<feature type="compositionally biased region" description="Basic and acidic residues" evidence="1">
    <location>
        <begin position="67"/>
        <end position="82"/>
    </location>
</feature>
<feature type="compositionally biased region" description="Basic and acidic residues" evidence="1">
    <location>
        <begin position="22"/>
        <end position="34"/>
    </location>
</feature>
<accession>A0A060SIU6</accession>
<feature type="region of interest" description="Disordered" evidence="1">
    <location>
        <begin position="1"/>
        <end position="82"/>
    </location>
</feature>
<dbReference type="OMA" id="MEHRTEQ"/>
<dbReference type="EMBL" id="CCBP010000112">
    <property type="protein sequence ID" value="CDO72338.1"/>
    <property type="molecule type" value="Genomic_DNA"/>
</dbReference>
<dbReference type="Pfam" id="PF10346">
    <property type="entry name" value="Con-6"/>
    <property type="match status" value="2"/>
</dbReference>
<dbReference type="PANTHER" id="PTHR36576">
    <property type="entry name" value="UPF0654 PROTEIN C11D3.01C-RELATED"/>
    <property type="match status" value="1"/>
</dbReference>
<dbReference type="InterPro" id="IPR018824">
    <property type="entry name" value="Conidiation-specific_6"/>
</dbReference>
<dbReference type="AlphaFoldDB" id="A0A060SIU6"/>
<gene>
    <name evidence="2" type="ORF">BN946_scf184977.g35</name>
</gene>
<organism evidence="2 3">
    <name type="scientific">Pycnoporus cinnabarinus</name>
    <name type="common">Cinnabar-red polypore</name>
    <name type="synonym">Trametes cinnabarina</name>
    <dbReference type="NCBI Taxonomy" id="5643"/>
    <lineage>
        <taxon>Eukaryota</taxon>
        <taxon>Fungi</taxon>
        <taxon>Dikarya</taxon>
        <taxon>Basidiomycota</taxon>
        <taxon>Agaricomycotina</taxon>
        <taxon>Agaricomycetes</taxon>
        <taxon>Polyporales</taxon>
        <taxon>Polyporaceae</taxon>
        <taxon>Trametes</taxon>
    </lineage>
</organism>
<dbReference type="GO" id="GO:0005737">
    <property type="term" value="C:cytoplasm"/>
    <property type="evidence" value="ECO:0007669"/>
    <property type="project" value="TreeGrafter"/>
</dbReference>
<evidence type="ECO:0000313" key="3">
    <source>
        <dbReference type="Proteomes" id="UP000029665"/>
    </source>
</evidence>
<protein>
    <recommendedName>
        <fullName evidence="4">Conidiation protein 6</fullName>
    </recommendedName>
</protein>
<name>A0A060SIU6_PYCCI</name>
<evidence type="ECO:0008006" key="4">
    <source>
        <dbReference type="Google" id="ProtNLM"/>
    </source>
</evidence>
<comment type="caution">
    <text evidence="2">The sequence shown here is derived from an EMBL/GenBank/DDBJ whole genome shotgun (WGS) entry which is preliminary data.</text>
</comment>
<feature type="compositionally biased region" description="Polar residues" evidence="1">
    <location>
        <begin position="35"/>
        <end position="44"/>
    </location>
</feature>